<keyword evidence="3" id="KW-0472">Membrane</keyword>
<keyword evidence="3" id="KW-0812">Transmembrane</keyword>
<feature type="region of interest" description="Disordered" evidence="2">
    <location>
        <begin position="252"/>
        <end position="275"/>
    </location>
</feature>
<evidence type="ECO:0000256" key="2">
    <source>
        <dbReference type="SAM" id="MobiDB-lite"/>
    </source>
</evidence>
<organism evidence="5 6">
    <name type="scientific">Idiomarina piscisalsi</name>
    <dbReference type="NCBI Taxonomy" id="1096243"/>
    <lineage>
        <taxon>Bacteria</taxon>
        <taxon>Pseudomonadati</taxon>
        <taxon>Pseudomonadota</taxon>
        <taxon>Gammaproteobacteria</taxon>
        <taxon>Alteromonadales</taxon>
        <taxon>Idiomarinaceae</taxon>
        <taxon>Idiomarina</taxon>
    </lineage>
</organism>
<dbReference type="InterPro" id="IPR003754">
    <property type="entry name" value="4pyrrol_synth_uPrphyn_synth"/>
</dbReference>
<dbReference type="PANTHER" id="PTHR38043:SF1">
    <property type="entry name" value="PROTEIN HEMX"/>
    <property type="match status" value="1"/>
</dbReference>
<dbReference type="Proteomes" id="UP000197717">
    <property type="component" value="Chromosome"/>
</dbReference>
<protein>
    <recommendedName>
        <fullName evidence="4">Tetrapyrrole biosynthesis uroporphyrinogen III synthase domain-containing protein</fullName>
    </recommendedName>
</protein>
<dbReference type="InterPro" id="IPR007470">
    <property type="entry name" value="HemX"/>
</dbReference>
<evidence type="ECO:0000313" key="6">
    <source>
        <dbReference type="Proteomes" id="UP000197717"/>
    </source>
</evidence>
<feature type="compositionally biased region" description="Basic and acidic residues" evidence="2">
    <location>
        <begin position="260"/>
        <end position="275"/>
    </location>
</feature>
<dbReference type="Pfam" id="PF04375">
    <property type="entry name" value="HemX"/>
    <property type="match status" value="1"/>
</dbReference>
<dbReference type="SUPFAM" id="SSF69618">
    <property type="entry name" value="HemD-like"/>
    <property type="match status" value="1"/>
</dbReference>
<feature type="transmembrane region" description="Helical" evidence="3">
    <location>
        <begin position="289"/>
        <end position="306"/>
    </location>
</feature>
<evidence type="ECO:0000259" key="4">
    <source>
        <dbReference type="Pfam" id="PF02602"/>
    </source>
</evidence>
<sequence length="632" mass="70646">MTAMRKNNKTVLLLRPEDRAQHISEGLTKAGIAHFIHSFVRVTPKQVDKSEVQRVNETAWDGIILVSKTAVDYALASGFNARQSQYFAVGSSTARYAADKLNVPVTSPAFAHRSEGLLALPELNNVNGQKWLIIRGIGGREVLSEHLKMHGGDVSYWEVYERQPVPLSDASVVDKWVSSVDTIVVTSAEQLDYFLSELPESASLWLESCHWVVPSERLKSLIPVKQSASIEVTESASDAIILDALVANGNAHMNSEDTTNEEHVESSVETEKDETVTAKKSSRRFFKRLLWLIILIAIVAAAYYGYTRFPSLFSADDSNQVASSEQKSAQQTPEKIDPLENRLQQLEQSLANFERQLQETPNSQDLNKLSNSAQQLREDYLALRSGLESLRDEVRQSPADRAAHWRLLEIKQMLATAARLLWVREDYELAGKLLRLADNQLSGMDSREALRTRELLAKDIEKVTALSSTNNTDLVMTLIGLQDRVDSLPDTINNEYRIEADNNENTATGNSWQANLESNWNDFLDNFIRIQPVESDPEPLLNKAHRAAINARISLTFTLAQDAALKGNDELFKRYISQLPTLISQVKGDSAASRDVLTRLESLEKAPKTRSTVESLESLDFISRAIEQGDAL</sequence>
<feature type="domain" description="Tetrapyrrole biosynthesis uroporphyrinogen III synthase" evidence="4">
    <location>
        <begin position="23"/>
        <end position="217"/>
    </location>
</feature>
<feature type="coiled-coil region" evidence="1">
    <location>
        <begin position="336"/>
        <end position="393"/>
    </location>
</feature>
<dbReference type="Gene3D" id="3.40.50.10090">
    <property type="match status" value="2"/>
</dbReference>
<evidence type="ECO:0000256" key="1">
    <source>
        <dbReference type="SAM" id="Coils"/>
    </source>
</evidence>
<accession>A0ABM6LQ76</accession>
<name>A0ABM6LQ76_9GAMM</name>
<keyword evidence="1" id="KW-0175">Coiled coil</keyword>
<gene>
    <name evidence="5" type="ORF">CEW91_00320</name>
</gene>
<evidence type="ECO:0000256" key="3">
    <source>
        <dbReference type="SAM" id="Phobius"/>
    </source>
</evidence>
<dbReference type="Pfam" id="PF02602">
    <property type="entry name" value="HEM4"/>
    <property type="match status" value="1"/>
</dbReference>
<dbReference type="RefSeq" id="WP_088767151.1">
    <property type="nucleotide sequence ID" value="NZ_CP022133.1"/>
</dbReference>
<dbReference type="PANTHER" id="PTHR38043">
    <property type="entry name" value="PROTEIN HEMX"/>
    <property type="match status" value="1"/>
</dbReference>
<proteinExistence type="predicted"/>
<dbReference type="InterPro" id="IPR036108">
    <property type="entry name" value="4pyrrol_syn_uPrphyn_synt_sf"/>
</dbReference>
<keyword evidence="3" id="KW-1133">Transmembrane helix</keyword>
<keyword evidence="6" id="KW-1185">Reference proteome</keyword>
<dbReference type="EMBL" id="CP022133">
    <property type="protein sequence ID" value="ASG64690.1"/>
    <property type="molecule type" value="Genomic_DNA"/>
</dbReference>
<dbReference type="CDD" id="cd06578">
    <property type="entry name" value="HemD"/>
    <property type="match status" value="1"/>
</dbReference>
<reference evidence="5 6" key="1">
    <citation type="submission" date="2017-06" db="EMBL/GenBank/DDBJ databases">
        <title>Complete genome sequence of Idiomarina piscisalsi strain 10PY1A isolated from soil of Soudi Arabia.</title>
        <authorList>
            <person name="Kim M.-C."/>
            <person name="Jung B.K."/>
            <person name="Budiyanto F."/>
            <person name="Nzila A."/>
            <person name="Shin J.-H."/>
        </authorList>
    </citation>
    <scope>NUCLEOTIDE SEQUENCE [LARGE SCALE GENOMIC DNA]</scope>
    <source>
        <strain evidence="5 6">10PY1A</strain>
    </source>
</reference>
<evidence type="ECO:0000313" key="5">
    <source>
        <dbReference type="EMBL" id="ASG64690.1"/>
    </source>
</evidence>